<sequence length="435" mass="48618">MSTLRWEDQDGFPEPELKERIRDLLRSHSPPPSNLSSTISVLSKELQKYDDKISQLKDELSRLESHRSALDAYHRDCRSLLAPIRRLPPEILGDIFQLCRSSEPNFSRSSNRIDCGIAHIAQESMLRVSQVCILWHTIIMGTPSLWNTISLHVSAVWGIPQRTQVTIGLIKVAFERSGTLPLDVRLDGVRHGDVLELVASQSARWESAKISCNSSELGYLTAAKGNLPLLRSLELDTRGIEAQDLDFLESVPSLRALTVYGSIQLCMSKLPLKGLVSYGCAELTPKAIRWAVASLSRLSPACDVHFRVDLVRWSHSTSLGLRIPETSSNINSLLLEVEYSFRTAHCLQAFDEIFAALTLPSLRHFSFTADEQLFTVAPSAIHRALHSLLFPHPSPFPESLARPHHGTRARRVSVHPFRPAATVSRGPIWRALAQQ</sequence>
<accession>A0A8H7D253</accession>
<dbReference type="Gene3D" id="1.20.1280.50">
    <property type="match status" value="1"/>
</dbReference>
<evidence type="ECO:0000313" key="4">
    <source>
        <dbReference type="Proteomes" id="UP000623467"/>
    </source>
</evidence>
<reference evidence="3" key="1">
    <citation type="submission" date="2020-05" db="EMBL/GenBank/DDBJ databases">
        <title>Mycena genomes resolve the evolution of fungal bioluminescence.</title>
        <authorList>
            <person name="Tsai I.J."/>
        </authorList>
    </citation>
    <scope>NUCLEOTIDE SEQUENCE</scope>
    <source>
        <strain evidence="3">160909Yilan</strain>
    </source>
</reference>
<dbReference type="OrthoDB" id="3365698at2759"/>
<dbReference type="Proteomes" id="UP000623467">
    <property type="component" value="Unassembled WGS sequence"/>
</dbReference>
<dbReference type="Pfam" id="PF12937">
    <property type="entry name" value="F-box-like"/>
    <property type="match status" value="1"/>
</dbReference>
<dbReference type="InterPro" id="IPR001810">
    <property type="entry name" value="F-box_dom"/>
</dbReference>
<feature type="coiled-coil region" evidence="1">
    <location>
        <begin position="39"/>
        <end position="66"/>
    </location>
</feature>
<keyword evidence="1" id="KW-0175">Coiled coil</keyword>
<keyword evidence="4" id="KW-1185">Reference proteome</keyword>
<evidence type="ECO:0000313" key="3">
    <source>
        <dbReference type="EMBL" id="KAF7358720.1"/>
    </source>
</evidence>
<feature type="domain" description="F-box" evidence="2">
    <location>
        <begin position="84"/>
        <end position="151"/>
    </location>
</feature>
<evidence type="ECO:0000259" key="2">
    <source>
        <dbReference type="Pfam" id="PF12937"/>
    </source>
</evidence>
<dbReference type="EMBL" id="JACAZH010000009">
    <property type="protein sequence ID" value="KAF7358720.1"/>
    <property type="molecule type" value="Genomic_DNA"/>
</dbReference>
<gene>
    <name evidence="3" type="ORF">MSAN_01211000</name>
</gene>
<name>A0A8H7D253_9AGAR</name>
<organism evidence="3 4">
    <name type="scientific">Mycena sanguinolenta</name>
    <dbReference type="NCBI Taxonomy" id="230812"/>
    <lineage>
        <taxon>Eukaryota</taxon>
        <taxon>Fungi</taxon>
        <taxon>Dikarya</taxon>
        <taxon>Basidiomycota</taxon>
        <taxon>Agaricomycotina</taxon>
        <taxon>Agaricomycetes</taxon>
        <taxon>Agaricomycetidae</taxon>
        <taxon>Agaricales</taxon>
        <taxon>Marasmiineae</taxon>
        <taxon>Mycenaceae</taxon>
        <taxon>Mycena</taxon>
    </lineage>
</organism>
<protein>
    <submittedName>
        <fullName evidence="3">F-box domain-containing protein</fullName>
    </submittedName>
</protein>
<comment type="caution">
    <text evidence="3">The sequence shown here is derived from an EMBL/GenBank/DDBJ whole genome shotgun (WGS) entry which is preliminary data.</text>
</comment>
<evidence type="ECO:0000256" key="1">
    <source>
        <dbReference type="SAM" id="Coils"/>
    </source>
</evidence>
<proteinExistence type="predicted"/>
<dbReference type="AlphaFoldDB" id="A0A8H7D253"/>